<dbReference type="NCBIfam" id="TIGR02217">
    <property type="entry name" value="chp_TIGR02217"/>
    <property type="match status" value="1"/>
</dbReference>
<dbReference type="EMBL" id="UOEC01000131">
    <property type="protein sequence ID" value="VAV95971.1"/>
    <property type="molecule type" value="Genomic_DNA"/>
</dbReference>
<organism evidence="2">
    <name type="scientific">hydrothermal vent metagenome</name>
    <dbReference type="NCBI Taxonomy" id="652676"/>
    <lineage>
        <taxon>unclassified sequences</taxon>
        <taxon>metagenomes</taxon>
        <taxon>ecological metagenomes</taxon>
    </lineage>
</organism>
<dbReference type="Pfam" id="PF09343">
    <property type="entry name" value="DUF2460"/>
    <property type="match status" value="1"/>
</dbReference>
<evidence type="ECO:0000259" key="1">
    <source>
        <dbReference type="Pfam" id="PF09343"/>
    </source>
</evidence>
<gene>
    <name evidence="2" type="ORF">MNBD_ALPHA08-492</name>
</gene>
<accession>A0A3B0RY28</accession>
<sequence>MPESFNEVRFPTGISLKSRGGPERRTEIVTLSSGHEQRNTRWADSRRRYDAGYGVRNLDDMQAILAFFEQQRGRLSGFRWKDHADFKSCLPSGTPGLEDQQLGVGDGTQVTFQLVKSYGTGAKAYQRTISKPVADTVSISLEGVLQTEITDYTVDLITGTITFVQAPATGAVVAAGFEFDVPVRFDTDNIEINLEAFNAGQIPDIAIIEIKS</sequence>
<reference evidence="2" key="1">
    <citation type="submission" date="2018-06" db="EMBL/GenBank/DDBJ databases">
        <authorList>
            <person name="Zhirakovskaya E."/>
        </authorList>
    </citation>
    <scope>NUCLEOTIDE SEQUENCE</scope>
</reference>
<evidence type="ECO:0000313" key="2">
    <source>
        <dbReference type="EMBL" id="VAV95971.1"/>
    </source>
</evidence>
<proteinExistence type="predicted"/>
<name>A0A3B0RY28_9ZZZZ</name>
<dbReference type="InterPro" id="IPR011740">
    <property type="entry name" value="DUF2460"/>
</dbReference>
<protein>
    <submittedName>
        <fullName evidence="2">Gene Transfer Agent (GTA) ORFG12</fullName>
    </submittedName>
</protein>
<dbReference type="AlphaFoldDB" id="A0A3B0RY28"/>
<feature type="domain" description="DUF2460" evidence="1">
    <location>
        <begin position="7"/>
        <end position="211"/>
    </location>
</feature>